<dbReference type="CDD" id="cd04489">
    <property type="entry name" value="ExoVII_LU_OBF"/>
    <property type="match status" value="1"/>
</dbReference>
<dbReference type="AlphaFoldDB" id="K1TZB8"/>
<gene>
    <name evidence="7" type="ORF">OBE_06870</name>
</gene>
<feature type="domain" description="OB-fold nucleic acid binding" evidence="6">
    <location>
        <begin position="7"/>
        <end position="100"/>
    </location>
</feature>
<keyword evidence="4" id="KW-0269">Exonuclease</keyword>
<proteinExistence type="inferred from homology"/>
<dbReference type="GO" id="GO:0006308">
    <property type="term" value="P:DNA catabolic process"/>
    <property type="evidence" value="ECO:0007669"/>
    <property type="project" value="InterPro"/>
</dbReference>
<dbReference type="InterPro" id="IPR025824">
    <property type="entry name" value="OB-fold_nuc-bd_dom"/>
</dbReference>
<evidence type="ECO:0000313" key="7">
    <source>
        <dbReference type="EMBL" id="EKC64586.1"/>
    </source>
</evidence>
<dbReference type="GO" id="GO:0003676">
    <property type="term" value="F:nucleic acid binding"/>
    <property type="evidence" value="ECO:0007669"/>
    <property type="project" value="InterPro"/>
</dbReference>
<evidence type="ECO:0000259" key="6">
    <source>
        <dbReference type="Pfam" id="PF13742"/>
    </source>
</evidence>
<dbReference type="HAMAP" id="MF_00378">
    <property type="entry name" value="Exonuc_7_L"/>
    <property type="match status" value="1"/>
</dbReference>
<accession>K1TZB8</accession>
<name>K1TZB8_9ZZZZ</name>
<feature type="domain" description="Exonuclease VII large subunit C-terminal" evidence="5">
    <location>
        <begin position="124"/>
        <end position="412"/>
    </location>
</feature>
<evidence type="ECO:0000256" key="4">
    <source>
        <dbReference type="ARBA" id="ARBA00022839"/>
    </source>
</evidence>
<dbReference type="GO" id="GO:0009318">
    <property type="term" value="C:exodeoxyribonuclease VII complex"/>
    <property type="evidence" value="ECO:0007669"/>
    <property type="project" value="InterPro"/>
</dbReference>
<dbReference type="GO" id="GO:0008855">
    <property type="term" value="F:exodeoxyribonuclease VII activity"/>
    <property type="evidence" value="ECO:0007669"/>
    <property type="project" value="InterPro"/>
</dbReference>
<dbReference type="Pfam" id="PF02601">
    <property type="entry name" value="Exonuc_VII_L"/>
    <property type="match status" value="1"/>
</dbReference>
<dbReference type="NCBIfam" id="TIGR00237">
    <property type="entry name" value="xseA"/>
    <property type="match status" value="1"/>
</dbReference>
<keyword evidence="3" id="KW-0378">Hydrolase</keyword>
<evidence type="ECO:0000259" key="5">
    <source>
        <dbReference type="Pfam" id="PF02601"/>
    </source>
</evidence>
<sequence>MKDKYITVIQLTKYLKYKIDNDPNLDQVFLKGEISNFKAHSRGHFYFTLKDEESRINAVMFASAASKIKFMPQDGMKVLVTGKVSIYPANGGYQIYVSEMLEDGVGNLYIAYEQLKKKLEDEGLFAAQHKKKIPRIPEKIGVITAPTGAAIRDIISTIKRRWPLSEIILFPALVQGEMAKDDIVRQIKRAEEYNLDTLIVGRGGGSIEDLWAFNEEVVARAIYECSIPVISAVGHEIDFTIADFVADMRAPTPTGAAELSVPQRQDIINYLNQLNIRLNKVMQHKISLYKQKLDEINNRYIFKNPVAIYQTKEMNFDSLIERLKFSTVNLVNLRQQQYRRIRESYILKNPLKILDNKGQKYLQLLSKLEPLSPLLTLERGYTITKKEDKAVNFVSDISKGDHITTQLRDGAIISIVEEVCKN</sequence>
<keyword evidence="2" id="KW-0540">Nuclease</keyword>
<keyword evidence="1" id="KW-0963">Cytoplasm</keyword>
<organism evidence="7">
    <name type="scientific">human gut metagenome</name>
    <dbReference type="NCBI Taxonomy" id="408170"/>
    <lineage>
        <taxon>unclassified sequences</taxon>
        <taxon>metagenomes</taxon>
        <taxon>organismal metagenomes</taxon>
    </lineage>
</organism>
<evidence type="ECO:0000256" key="1">
    <source>
        <dbReference type="ARBA" id="ARBA00022490"/>
    </source>
</evidence>
<evidence type="ECO:0000256" key="2">
    <source>
        <dbReference type="ARBA" id="ARBA00022722"/>
    </source>
</evidence>
<dbReference type="PANTHER" id="PTHR30008">
    <property type="entry name" value="EXODEOXYRIBONUCLEASE 7 LARGE SUBUNIT"/>
    <property type="match status" value="1"/>
</dbReference>
<dbReference type="InterPro" id="IPR003753">
    <property type="entry name" value="Exonuc_VII_L"/>
</dbReference>
<reference evidence="7" key="1">
    <citation type="journal article" date="2013" name="Environ. Microbiol.">
        <title>Microbiota from the distal guts of lean and obese adolescents exhibit partial functional redundancy besides clear differences in community structure.</title>
        <authorList>
            <person name="Ferrer M."/>
            <person name="Ruiz A."/>
            <person name="Lanza F."/>
            <person name="Haange S.B."/>
            <person name="Oberbach A."/>
            <person name="Till H."/>
            <person name="Bargiela R."/>
            <person name="Campoy C."/>
            <person name="Segura M.T."/>
            <person name="Richter M."/>
            <person name="von Bergen M."/>
            <person name="Seifert J."/>
            <person name="Suarez A."/>
        </authorList>
    </citation>
    <scope>NUCLEOTIDE SEQUENCE</scope>
</reference>
<protein>
    <submittedName>
        <fullName evidence="7">Exodeoxyribonuclease VII large subunit</fullName>
    </submittedName>
</protein>
<dbReference type="Pfam" id="PF13742">
    <property type="entry name" value="tRNA_anti_2"/>
    <property type="match status" value="1"/>
</dbReference>
<dbReference type="InterPro" id="IPR020579">
    <property type="entry name" value="Exonuc_VII_lsu_C"/>
</dbReference>
<evidence type="ECO:0000256" key="3">
    <source>
        <dbReference type="ARBA" id="ARBA00022801"/>
    </source>
</evidence>
<dbReference type="EMBL" id="AJWZ01004730">
    <property type="protein sequence ID" value="EKC64586.1"/>
    <property type="molecule type" value="Genomic_DNA"/>
</dbReference>
<comment type="caution">
    <text evidence="7">The sequence shown here is derived from an EMBL/GenBank/DDBJ whole genome shotgun (WGS) entry which is preliminary data.</text>
</comment>
<dbReference type="PANTHER" id="PTHR30008:SF0">
    <property type="entry name" value="EXODEOXYRIBONUCLEASE 7 LARGE SUBUNIT"/>
    <property type="match status" value="1"/>
</dbReference>